<dbReference type="EMBL" id="BLRX01000589">
    <property type="protein sequence ID" value="GFP26411.1"/>
    <property type="molecule type" value="Genomic_DNA"/>
</dbReference>
<evidence type="ECO:0000313" key="2">
    <source>
        <dbReference type="Proteomes" id="UP000543224"/>
    </source>
</evidence>
<name>A0A6V8P5M2_9ACTN</name>
<protein>
    <submittedName>
        <fullName evidence="1">Uncharacterized protein</fullName>
    </submittedName>
</protein>
<dbReference type="Proteomes" id="UP000543224">
    <property type="component" value="Unassembled WGS sequence"/>
</dbReference>
<evidence type="ECO:0000313" key="1">
    <source>
        <dbReference type="EMBL" id="GFP26411.1"/>
    </source>
</evidence>
<sequence length="48" mass="5074">MKIFLYGASTRLRGEALRPLLGEGVSAQTISNIASGLEEEVRNAIIAG</sequence>
<comment type="caution">
    <text evidence="1">The sequence shown here is derived from an EMBL/GenBank/DDBJ whole genome shotgun (WGS) entry which is preliminary data.</text>
</comment>
<reference evidence="1 2" key="1">
    <citation type="journal article" date="2020" name="Front. Microbiol.">
        <title>Single-cell genomics of novel Actinobacteria with the Wood-Ljungdahl pathway discovered in a serpentinizing system.</title>
        <authorList>
            <person name="Merino N."/>
            <person name="Kawai M."/>
            <person name="Boyd E.S."/>
            <person name="Colman D.R."/>
            <person name="McGlynn S.E."/>
            <person name="Nealson K.H."/>
            <person name="Kurokawa K."/>
            <person name="Hongoh Y."/>
        </authorList>
    </citation>
    <scope>NUCLEOTIDE SEQUENCE [LARGE SCALE GENOMIC DNA]</scope>
    <source>
        <strain evidence="1 2">S25</strain>
    </source>
</reference>
<proteinExistence type="predicted"/>
<accession>A0A6V8P5M2</accession>
<dbReference type="AlphaFoldDB" id="A0A6V8P5M2"/>
<gene>
    <name evidence="1" type="ORF">HKBW3S25_01904</name>
</gene>
<organism evidence="1 2">
    <name type="scientific">Candidatus Hakubella thermalkaliphila</name>
    <dbReference type="NCBI Taxonomy" id="2754717"/>
    <lineage>
        <taxon>Bacteria</taxon>
        <taxon>Bacillati</taxon>
        <taxon>Actinomycetota</taxon>
        <taxon>Actinomycetota incertae sedis</taxon>
        <taxon>Candidatus Hakubellales</taxon>
        <taxon>Candidatus Hakubellaceae</taxon>
        <taxon>Candidatus Hakubella</taxon>
    </lineage>
</organism>